<dbReference type="SUPFAM" id="SSF160424">
    <property type="entry name" value="BH3703-like"/>
    <property type="match status" value="1"/>
</dbReference>
<protein>
    <submittedName>
        <fullName evidence="2">DUF600 family protein</fullName>
    </submittedName>
</protein>
<evidence type="ECO:0000313" key="5">
    <source>
        <dbReference type="Proteomes" id="UP000464780"/>
    </source>
</evidence>
<dbReference type="InterPro" id="IPR036170">
    <property type="entry name" value="YezG-like_sf"/>
</dbReference>
<dbReference type="EMBL" id="CP028009">
    <property type="protein sequence ID" value="QHV45898.1"/>
    <property type="molecule type" value="Genomic_DNA"/>
</dbReference>
<dbReference type="Proteomes" id="UP000464780">
    <property type="component" value="Chromosome"/>
</dbReference>
<gene>
    <name evidence="3" type="ORF">C1N66_23220</name>
    <name evidence="2" type="ORF">D0437_15605</name>
    <name evidence="1" type="ORF">H7U08_27285</name>
</gene>
<evidence type="ECO:0000313" key="3">
    <source>
        <dbReference type="EMBL" id="QHV45898.1"/>
    </source>
</evidence>
<organism evidence="2 4">
    <name type="scientific">Bacillus cereus</name>
    <dbReference type="NCBI Taxonomy" id="1396"/>
    <lineage>
        <taxon>Bacteria</taxon>
        <taxon>Bacillati</taxon>
        <taxon>Bacillota</taxon>
        <taxon>Bacilli</taxon>
        <taxon>Bacillales</taxon>
        <taxon>Bacillaceae</taxon>
        <taxon>Bacillus</taxon>
        <taxon>Bacillus cereus group</taxon>
    </lineage>
</organism>
<dbReference type="Pfam" id="PF04634">
    <property type="entry name" value="YezG-like"/>
    <property type="match status" value="1"/>
</dbReference>
<evidence type="ECO:0000313" key="4">
    <source>
        <dbReference type="Proteomes" id="UP000321735"/>
    </source>
</evidence>
<name>A0A9X7QKB5_BACCE</name>
<accession>A0A9X7QKB5</accession>
<sequence>MIVTSEGKLKIYYGYTKWYQSTFGPNDRVDYFEYKYLGKKPSNENERRKFEEMKEYEEQNKS</sequence>
<dbReference type="EMBL" id="JACLPZ010000045">
    <property type="protein sequence ID" value="MBY0040208.1"/>
    <property type="molecule type" value="Genomic_DNA"/>
</dbReference>
<dbReference type="EMBL" id="CP031778">
    <property type="protein sequence ID" value="QDZ74424.1"/>
    <property type="molecule type" value="Genomic_DNA"/>
</dbReference>
<reference evidence="1" key="3">
    <citation type="submission" date="2020-08" db="EMBL/GenBank/DDBJ databases">
        <title>Fungal Genomes of the International Space Station.</title>
        <authorList>
            <person name="Seuylemezian A."/>
            <person name="Singh N.K."/>
            <person name="Wood J."/>
            <person name="Venkateswaran K."/>
        </authorList>
    </citation>
    <scope>NUCLEOTIDE SEQUENCE</scope>
    <source>
        <strain evidence="1">I2-B2</strain>
    </source>
</reference>
<dbReference type="AlphaFoldDB" id="A0A9X7QKB5"/>
<dbReference type="InterPro" id="IPR006728">
    <property type="entry name" value="YezG-like"/>
</dbReference>
<proteinExistence type="predicted"/>
<evidence type="ECO:0000313" key="1">
    <source>
        <dbReference type="EMBL" id="MBY0040208.1"/>
    </source>
</evidence>
<dbReference type="Proteomes" id="UP000321735">
    <property type="component" value="Chromosome"/>
</dbReference>
<reference evidence="2 4" key="2">
    <citation type="journal article" date="2019" name="Ecotoxicol. Environ. Saf.">
        <title>Microbial characterization of heavy metal resistant bacterial strains isolated from an electroplating wastewater treatment plant.</title>
        <authorList>
            <person name="Cai X."/>
            <person name="Zheng X."/>
            <person name="Zhang D."/>
            <person name="Iqbal W."/>
            <person name="Liu C."/>
            <person name="Yang B."/>
            <person name="Zhao X."/>
            <person name="Lu X."/>
            <person name="Mao Y."/>
        </authorList>
    </citation>
    <scope>NUCLEOTIDE SEQUENCE [LARGE SCALE GENOMIC DNA]</scope>
    <source>
        <strain evidence="2 4">Co1-1</strain>
    </source>
</reference>
<evidence type="ECO:0000313" key="2">
    <source>
        <dbReference type="EMBL" id="QDZ74424.1"/>
    </source>
</evidence>
<dbReference type="Proteomes" id="UP001197806">
    <property type="component" value="Unassembled WGS sequence"/>
</dbReference>
<reference evidence="3 5" key="1">
    <citation type="submission" date="2018-03" db="EMBL/GenBank/DDBJ databases">
        <title>The complete genome of bacterial strain SGAir0260.</title>
        <authorList>
            <person name="Schuster S.C."/>
        </authorList>
    </citation>
    <scope>NUCLEOTIDE SEQUENCE [LARGE SCALE GENOMIC DNA]</scope>
    <source>
        <strain evidence="3 5">SGAir0260</strain>
    </source>
</reference>